<dbReference type="PANTHER" id="PTHR11783">
    <property type="entry name" value="SULFOTRANSFERASE SULT"/>
    <property type="match status" value="1"/>
</dbReference>
<protein>
    <recommendedName>
        <fullName evidence="3">Sulfotransferase</fullName>
        <ecNumber evidence="3">2.8.2.-</ecNumber>
    </recommendedName>
</protein>
<name>A0A835AP93_9POAL</name>
<feature type="domain" description="Sulfotransferase" evidence="4">
    <location>
        <begin position="158"/>
        <end position="280"/>
    </location>
</feature>
<evidence type="ECO:0000313" key="6">
    <source>
        <dbReference type="Proteomes" id="UP000636709"/>
    </source>
</evidence>
<accession>A0A835AP93</accession>
<dbReference type="SUPFAM" id="SSF52540">
    <property type="entry name" value="P-loop containing nucleoside triphosphate hydrolases"/>
    <property type="match status" value="1"/>
</dbReference>
<dbReference type="OrthoDB" id="205623at2759"/>
<evidence type="ECO:0000256" key="2">
    <source>
        <dbReference type="ARBA" id="ARBA00022679"/>
    </source>
</evidence>
<comment type="similarity">
    <text evidence="1 3">Belongs to the sulfotransferase 1 family.</text>
</comment>
<dbReference type="InterPro" id="IPR027417">
    <property type="entry name" value="P-loop_NTPase"/>
</dbReference>
<dbReference type="AlphaFoldDB" id="A0A835AP93"/>
<reference evidence="5" key="1">
    <citation type="submission" date="2020-07" db="EMBL/GenBank/DDBJ databases">
        <title>Genome sequence and genetic diversity analysis of an under-domesticated orphan crop, white fonio (Digitaria exilis).</title>
        <authorList>
            <person name="Bennetzen J.L."/>
            <person name="Chen S."/>
            <person name="Ma X."/>
            <person name="Wang X."/>
            <person name="Yssel A.E.J."/>
            <person name="Chaluvadi S.R."/>
            <person name="Johnson M."/>
            <person name="Gangashetty P."/>
            <person name="Hamidou F."/>
            <person name="Sanogo M.D."/>
            <person name="Zwaenepoel A."/>
            <person name="Wallace J."/>
            <person name="Van De Peer Y."/>
            <person name="Van Deynze A."/>
        </authorList>
    </citation>
    <scope>NUCLEOTIDE SEQUENCE</scope>
    <source>
        <tissue evidence="5">Leaves</tissue>
    </source>
</reference>
<dbReference type="GO" id="GO:0008146">
    <property type="term" value="F:sulfotransferase activity"/>
    <property type="evidence" value="ECO:0007669"/>
    <property type="project" value="InterPro"/>
</dbReference>
<proteinExistence type="inferred from homology"/>
<evidence type="ECO:0000256" key="1">
    <source>
        <dbReference type="ARBA" id="ARBA00005771"/>
    </source>
</evidence>
<keyword evidence="6" id="KW-1185">Reference proteome</keyword>
<gene>
    <name evidence="5" type="ORF">HU200_052354</name>
</gene>
<dbReference type="Gene3D" id="3.40.50.300">
    <property type="entry name" value="P-loop containing nucleotide triphosphate hydrolases"/>
    <property type="match status" value="2"/>
</dbReference>
<evidence type="ECO:0000313" key="5">
    <source>
        <dbReference type="EMBL" id="KAF8668298.1"/>
    </source>
</evidence>
<dbReference type="Proteomes" id="UP000636709">
    <property type="component" value="Unassembled WGS sequence"/>
</dbReference>
<feature type="domain" description="Sulfotransferase" evidence="4">
    <location>
        <begin position="51"/>
        <end position="124"/>
    </location>
</feature>
<organism evidence="5 6">
    <name type="scientific">Digitaria exilis</name>
    <dbReference type="NCBI Taxonomy" id="1010633"/>
    <lineage>
        <taxon>Eukaryota</taxon>
        <taxon>Viridiplantae</taxon>
        <taxon>Streptophyta</taxon>
        <taxon>Embryophyta</taxon>
        <taxon>Tracheophyta</taxon>
        <taxon>Spermatophyta</taxon>
        <taxon>Magnoliopsida</taxon>
        <taxon>Liliopsida</taxon>
        <taxon>Poales</taxon>
        <taxon>Poaceae</taxon>
        <taxon>PACMAD clade</taxon>
        <taxon>Panicoideae</taxon>
        <taxon>Panicodae</taxon>
        <taxon>Paniceae</taxon>
        <taxon>Anthephorinae</taxon>
        <taxon>Digitaria</taxon>
    </lineage>
</organism>
<evidence type="ECO:0000256" key="3">
    <source>
        <dbReference type="RuleBase" id="RU361155"/>
    </source>
</evidence>
<dbReference type="EMBL" id="JACEFO010002278">
    <property type="protein sequence ID" value="KAF8668298.1"/>
    <property type="molecule type" value="Genomic_DNA"/>
</dbReference>
<keyword evidence="2 3" id="KW-0808">Transferase</keyword>
<dbReference type="EC" id="2.8.2.-" evidence="3"/>
<comment type="caution">
    <text evidence="5">The sequence shown here is derived from an EMBL/GenBank/DDBJ whole genome shotgun (WGS) entry which is preliminary data.</text>
</comment>
<dbReference type="Pfam" id="PF00685">
    <property type="entry name" value="Sulfotransfer_1"/>
    <property type="match status" value="2"/>
</dbReference>
<evidence type="ECO:0000259" key="4">
    <source>
        <dbReference type="Pfam" id="PF00685"/>
    </source>
</evidence>
<dbReference type="InterPro" id="IPR000863">
    <property type="entry name" value="Sulfotransferase_dom"/>
</dbReference>
<sequence length="287" mass="31698">MSQTNIPEIIGTLPVDTRCSPFATHHYCGFWLHGFVLKGIAAAHACFEPRPTNIFLASFPKSGTTWLKALAFTTLNRATHSPDDEHHPLRRRNPVTVGGGGATDHVLQVLPSPRLISTHILYSCCHMALPRRAYVTHGLTVALQQKDGEKPLARTITVSHALEYWEESKTSCESKQVLFLRYEEIMQDPVGNLKKLADLMGCGFSTEEEEARVPQKIVDGCIMETLKGSDVNKKGNTTLLGLKNEAFFRNGVVGDWKNHITPEMGVRLGRVVDQALQGSGLTLSHSM</sequence>